<protein>
    <submittedName>
        <fullName evidence="2">Uncharacterized protein</fullName>
    </submittedName>
</protein>
<sequence>MNGMIGKPTAVAELKNTEDDSKIKPHKPPVLTFQEIAVDAKGHIRNLPKFVVSHLTRKQV</sequence>
<accession>A0A3P6FQS8</accession>
<organism evidence="2">
    <name type="scientific">Brassica oleracea</name>
    <name type="common">Wild cabbage</name>
    <dbReference type="NCBI Taxonomy" id="3712"/>
    <lineage>
        <taxon>Eukaryota</taxon>
        <taxon>Viridiplantae</taxon>
        <taxon>Streptophyta</taxon>
        <taxon>Embryophyta</taxon>
        <taxon>Tracheophyta</taxon>
        <taxon>Spermatophyta</taxon>
        <taxon>Magnoliopsida</taxon>
        <taxon>eudicotyledons</taxon>
        <taxon>Gunneridae</taxon>
        <taxon>Pentapetalae</taxon>
        <taxon>rosids</taxon>
        <taxon>malvids</taxon>
        <taxon>Brassicales</taxon>
        <taxon>Brassicaceae</taxon>
        <taxon>Brassiceae</taxon>
        <taxon>Brassica</taxon>
    </lineage>
</organism>
<feature type="non-terminal residue" evidence="2">
    <location>
        <position position="60"/>
    </location>
</feature>
<feature type="region of interest" description="Disordered" evidence="1">
    <location>
        <begin position="1"/>
        <end position="26"/>
    </location>
</feature>
<gene>
    <name evidence="2" type="ORF">BOLC8T48547H</name>
</gene>
<evidence type="ECO:0000313" key="2">
    <source>
        <dbReference type="EMBL" id="VDD55318.1"/>
    </source>
</evidence>
<evidence type="ECO:0000256" key="1">
    <source>
        <dbReference type="SAM" id="MobiDB-lite"/>
    </source>
</evidence>
<proteinExistence type="predicted"/>
<dbReference type="EMBL" id="LR031879">
    <property type="protein sequence ID" value="VDD55318.1"/>
    <property type="molecule type" value="Genomic_DNA"/>
</dbReference>
<reference evidence="2" key="1">
    <citation type="submission" date="2018-11" db="EMBL/GenBank/DDBJ databases">
        <authorList>
            <consortium name="Genoscope - CEA"/>
            <person name="William W."/>
        </authorList>
    </citation>
    <scope>NUCLEOTIDE SEQUENCE</scope>
</reference>
<name>A0A3P6FQS8_BRAOL</name>
<dbReference type="AlphaFoldDB" id="A0A3P6FQS8"/>